<feature type="non-terminal residue" evidence="2">
    <location>
        <position position="231"/>
    </location>
</feature>
<name>A0A4Y2QBB4_ARAVE</name>
<dbReference type="AlphaFoldDB" id="A0A4Y2QBB4"/>
<evidence type="ECO:0000313" key="2">
    <source>
        <dbReference type="EMBL" id="GBN60343.1"/>
    </source>
</evidence>
<keyword evidence="3" id="KW-1185">Reference proteome</keyword>
<accession>A0A4Y2QBB4</accession>
<organism evidence="2 3">
    <name type="scientific">Araneus ventricosus</name>
    <name type="common">Orbweaver spider</name>
    <name type="synonym">Epeira ventricosa</name>
    <dbReference type="NCBI Taxonomy" id="182803"/>
    <lineage>
        <taxon>Eukaryota</taxon>
        <taxon>Metazoa</taxon>
        <taxon>Ecdysozoa</taxon>
        <taxon>Arthropoda</taxon>
        <taxon>Chelicerata</taxon>
        <taxon>Arachnida</taxon>
        <taxon>Araneae</taxon>
        <taxon>Araneomorphae</taxon>
        <taxon>Entelegynae</taxon>
        <taxon>Araneoidea</taxon>
        <taxon>Araneidae</taxon>
        <taxon>Araneus</taxon>
    </lineage>
</organism>
<feature type="compositionally biased region" description="Basic and acidic residues" evidence="1">
    <location>
        <begin position="16"/>
        <end position="30"/>
    </location>
</feature>
<feature type="region of interest" description="Disordered" evidence="1">
    <location>
        <begin position="210"/>
        <end position="231"/>
    </location>
</feature>
<proteinExistence type="predicted"/>
<gene>
    <name evidence="2" type="ORF">AVEN_83709_1</name>
</gene>
<feature type="compositionally biased region" description="Polar residues" evidence="1">
    <location>
        <begin position="55"/>
        <end position="68"/>
    </location>
</feature>
<feature type="region of interest" description="Disordered" evidence="1">
    <location>
        <begin position="1"/>
        <end position="156"/>
    </location>
</feature>
<dbReference type="EMBL" id="BGPR01013369">
    <property type="protein sequence ID" value="GBN60343.1"/>
    <property type="molecule type" value="Genomic_DNA"/>
</dbReference>
<comment type="caution">
    <text evidence="2">The sequence shown here is derived from an EMBL/GenBank/DDBJ whole genome shotgun (WGS) entry which is preliminary data.</text>
</comment>
<dbReference type="Proteomes" id="UP000499080">
    <property type="component" value="Unassembled WGS sequence"/>
</dbReference>
<reference evidence="2 3" key="1">
    <citation type="journal article" date="2019" name="Sci. Rep.">
        <title>Orb-weaving spider Araneus ventricosus genome elucidates the spidroin gene catalogue.</title>
        <authorList>
            <person name="Kono N."/>
            <person name="Nakamura H."/>
            <person name="Ohtoshi R."/>
            <person name="Moran D.A.P."/>
            <person name="Shinohara A."/>
            <person name="Yoshida Y."/>
            <person name="Fujiwara M."/>
            <person name="Mori M."/>
            <person name="Tomita M."/>
            <person name="Arakawa K."/>
        </authorList>
    </citation>
    <scope>NUCLEOTIDE SEQUENCE [LARGE SCALE GENOMIC DNA]</scope>
</reference>
<sequence>MASDPNPVVPQSTSEVQDRMGDAHSKDLEHSNSTQRELSQDDYKPSYPTVLEVSPASSITTLETSANEPANFIKSTPDDPVSSSSEQNLHAAASFSEETSDEVGEISTENQTVSSVDLPLSKEANTIQPGLSEETESTELIQSPLSEETESTKEFQPALAEEIESTQVIQSPLSVETEVIKTPITEETASAIVIQPVHSEKTESVELIQPVHSEKTESVELIQPVDSEKTE</sequence>
<evidence type="ECO:0000313" key="3">
    <source>
        <dbReference type="Proteomes" id="UP000499080"/>
    </source>
</evidence>
<evidence type="ECO:0000256" key="1">
    <source>
        <dbReference type="SAM" id="MobiDB-lite"/>
    </source>
</evidence>
<protein>
    <submittedName>
        <fullName evidence="2">Uncharacterized protein</fullName>
    </submittedName>
</protein>